<name>A0A0F8Y5X4_9ZZZZ</name>
<dbReference type="Gene3D" id="3.40.50.300">
    <property type="entry name" value="P-loop containing nucleotide triphosphate hydrolases"/>
    <property type="match status" value="1"/>
</dbReference>
<sequence length="331" mass="37757">MLPIQNQARKVVWDGLNGDGQPFMEQVFPDEIVAARRSQEMQVTLKNGSIWQGVGSDNYDSLIGSNPVGVVFSEWSVAKPSAWNYIRPILAENGGWALFIYTPRGKNHGYDVFKAAQKNPDWFSEILTVEDTGAIPLSAIEDERKAGMPEGMIQQEFYCSFFSAILGSYYGILIDSAVEQGRITRVPYDPDIPVDTAWDIGRDETAIWFIQSLKSGETRLIDFYWKIDAEFKDCLDDIKDMPYTYGIHYAPHDMAHHEYSLGRTRKDYAMGHGVKFEVVQTYKGAIKDGIEAVSRLLPKCWINEEKCERGIEALREYRQTWNEVKNTFDDT</sequence>
<comment type="caution">
    <text evidence="1">The sequence shown here is derived from an EMBL/GenBank/DDBJ whole genome shotgun (WGS) entry which is preliminary data.</text>
</comment>
<accession>A0A0F8Y5X4</accession>
<proteinExistence type="predicted"/>
<dbReference type="AlphaFoldDB" id="A0A0F8Y5X4"/>
<organism evidence="1">
    <name type="scientific">marine sediment metagenome</name>
    <dbReference type="NCBI Taxonomy" id="412755"/>
    <lineage>
        <taxon>unclassified sequences</taxon>
        <taxon>metagenomes</taxon>
        <taxon>ecological metagenomes</taxon>
    </lineage>
</organism>
<evidence type="ECO:0000313" key="1">
    <source>
        <dbReference type="EMBL" id="KKK76708.1"/>
    </source>
</evidence>
<dbReference type="InterPro" id="IPR027417">
    <property type="entry name" value="P-loop_NTPase"/>
</dbReference>
<gene>
    <name evidence="1" type="ORF">LCGC14_2860930</name>
</gene>
<dbReference type="EMBL" id="LAZR01055289">
    <property type="protein sequence ID" value="KKK76708.1"/>
    <property type="molecule type" value="Genomic_DNA"/>
</dbReference>
<protein>
    <submittedName>
        <fullName evidence="1">Uncharacterized protein</fullName>
    </submittedName>
</protein>
<reference evidence="1" key="1">
    <citation type="journal article" date="2015" name="Nature">
        <title>Complex archaea that bridge the gap between prokaryotes and eukaryotes.</title>
        <authorList>
            <person name="Spang A."/>
            <person name="Saw J.H."/>
            <person name="Jorgensen S.L."/>
            <person name="Zaremba-Niedzwiedzka K."/>
            <person name="Martijn J."/>
            <person name="Lind A.E."/>
            <person name="van Eijk R."/>
            <person name="Schleper C."/>
            <person name="Guy L."/>
            <person name="Ettema T.J."/>
        </authorList>
    </citation>
    <scope>NUCLEOTIDE SEQUENCE</scope>
</reference>
<feature type="non-terminal residue" evidence="1">
    <location>
        <position position="331"/>
    </location>
</feature>